<evidence type="ECO:0000313" key="4">
    <source>
        <dbReference type="Proteomes" id="UP000217199"/>
    </source>
</evidence>
<dbReference type="PANTHER" id="PTHR43691">
    <property type="entry name" value="URIDINE PHOSPHORYLASE"/>
    <property type="match status" value="1"/>
</dbReference>
<sequence>MKDTFLDANFPRTSDGRVYHLGLRSGEVANRILTVGSPSRAETISLLLDESASVKNSRCLLKLSSERGFLTITGHFNGTPVSIISIGMGYPNMDFFVREVRECVDGEMVIVRLGSCGGLTEGLSVGSLVIPAGSVSIRRNYDYDFTEVSTSENANKNAYQISKTVMADAELSSNLADRLINAPPPKSQLVIKTGSINASADSFYSSQGRQTSFPDHNETLIDDLIAQVPNIATLEMETFHLFHLAASWRPKLLQERESHGPVVPPTKLPVEPSIEASPSTTLPISPSANNKPGPKDGQVRGIRAAAVQMVFANRRTREFISPDVVRDLEAWSGRVVLEALCSVPL</sequence>
<feature type="region of interest" description="Disordered" evidence="1">
    <location>
        <begin position="257"/>
        <end position="298"/>
    </location>
</feature>
<dbReference type="GO" id="GO:0006218">
    <property type="term" value="P:uridine catabolic process"/>
    <property type="evidence" value="ECO:0007669"/>
    <property type="project" value="TreeGrafter"/>
</dbReference>
<dbReference type="EMBL" id="NBII01000007">
    <property type="protein sequence ID" value="PAV16806.1"/>
    <property type="molecule type" value="Genomic_DNA"/>
</dbReference>
<dbReference type="Pfam" id="PF01048">
    <property type="entry name" value="PNP_UDP_1"/>
    <property type="match status" value="1"/>
</dbReference>
<evidence type="ECO:0000256" key="1">
    <source>
        <dbReference type="SAM" id="MobiDB-lite"/>
    </source>
</evidence>
<dbReference type="Proteomes" id="UP000217199">
    <property type="component" value="Unassembled WGS sequence"/>
</dbReference>
<dbReference type="Gene3D" id="3.40.50.1580">
    <property type="entry name" value="Nucleoside phosphorylase domain"/>
    <property type="match status" value="1"/>
</dbReference>
<evidence type="ECO:0000313" key="3">
    <source>
        <dbReference type="EMBL" id="PAV16806.1"/>
    </source>
</evidence>
<dbReference type="InterPro" id="IPR000845">
    <property type="entry name" value="Nucleoside_phosphorylase_d"/>
</dbReference>
<dbReference type="CDD" id="cd17769">
    <property type="entry name" value="NP_TgUP-like"/>
    <property type="match status" value="1"/>
</dbReference>
<name>A0A286UB83_9AGAM</name>
<comment type="caution">
    <text evidence="3">The sequence shown here is derived from an EMBL/GenBank/DDBJ whole genome shotgun (WGS) entry which is preliminary data.</text>
</comment>
<feature type="compositionally biased region" description="Polar residues" evidence="1">
    <location>
        <begin position="276"/>
        <end position="290"/>
    </location>
</feature>
<dbReference type="AlphaFoldDB" id="A0A286UB83"/>
<accession>A0A286UB83</accession>
<evidence type="ECO:0000259" key="2">
    <source>
        <dbReference type="Pfam" id="PF01048"/>
    </source>
</evidence>
<reference evidence="3 4" key="1">
    <citation type="journal article" date="2017" name="Mol. Ecol.">
        <title>Comparative and population genomic landscape of Phellinus noxius: A hypervariable fungus causing root rot in trees.</title>
        <authorList>
            <person name="Chung C.L."/>
            <person name="Lee T.J."/>
            <person name="Akiba M."/>
            <person name="Lee H.H."/>
            <person name="Kuo T.H."/>
            <person name="Liu D."/>
            <person name="Ke H.M."/>
            <person name="Yokoi T."/>
            <person name="Roa M.B."/>
            <person name="Lu M.J."/>
            <person name="Chang Y.Y."/>
            <person name="Ann P.J."/>
            <person name="Tsai J.N."/>
            <person name="Chen C.Y."/>
            <person name="Tzean S.S."/>
            <person name="Ota Y."/>
            <person name="Hattori T."/>
            <person name="Sahashi N."/>
            <person name="Liou R.F."/>
            <person name="Kikuchi T."/>
            <person name="Tsai I.J."/>
        </authorList>
    </citation>
    <scope>NUCLEOTIDE SEQUENCE [LARGE SCALE GENOMIC DNA]</scope>
    <source>
        <strain evidence="3 4">FFPRI411160</strain>
    </source>
</reference>
<keyword evidence="4" id="KW-1185">Reference proteome</keyword>
<dbReference type="PANTHER" id="PTHR43691:SF14">
    <property type="entry name" value="URIDINE PHOSPHORYLASE"/>
    <property type="match status" value="1"/>
</dbReference>
<proteinExistence type="predicted"/>
<feature type="domain" description="Nucleoside phosphorylase" evidence="2">
    <location>
        <begin position="32"/>
        <end position="246"/>
    </location>
</feature>
<dbReference type="SUPFAM" id="SSF53167">
    <property type="entry name" value="Purine and uridine phosphorylases"/>
    <property type="match status" value="1"/>
</dbReference>
<dbReference type="GO" id="GO:0004850">
    <property type="term" value="F:uridine phosphorylase activity"/>
    <property type="evidence" value="ECO:0007669"/>
    <property type="project" value="TreeGrafter"/>
</dbReference>
<dbReference type="InterPro" id="IPR035994">
    <property type="entry name" value="Nucleoside_phosphorylase_sf"/>
</dbReference>
<organism evidence="3 4">
    <name type="scientific">Pyrrhoderma noxium</name>
    <dbReference type="NCBI Taxonomy" id="2282107"/>
    <lineage>
        <taxon>Eukaryota</taxon>
        <taxon>Fungi</taxon>
        <taxon>Dikarya</taxon>
        <taxon>Basidiomycota</taxon>
        <taxon>Agaricomycotina</taxon>
        <taxon>Agaricomycetes</taxon>
        <taxon>Hymenochaetales</taxon>
        <taxon>Hymenochaetaceae</taxon>
        <taxon>Pyrrhoderma</taxon>
    </lineage>
</organism>
<protein>
    <submittedName>
        <fullName evidence="3">Purine and uridine phosphorylase</fullName>
    </submittedName>
</protein>
<dbReference type="STRING" id="2282107.A0A286UB83"/>
<dbReference type="OrthoDB" id="416752at2759"/>
<gene>
    <name evidence="3" type="ORF">PNOK_0687000</name>
</gene>
<dbReference type="GO" id="GO:0005829">
    <property type="term" value="C:cytosol"/>
    <property type="evidence" value="ECO:0007669"/>
    <property type="project" value="TreeGrafter"/>
</dbReference>
<dbReference type="InParanoid" id="A0A286UB83"/>